<dbReference type="Ensembl" id="ENSHHUT00000050704.1">
    <property type="protein sequence ID" value="ENSHHUP00000048927.1"/>
    <property type="gene ID" value="ENSHHUG00000029647.1"/>
</dbReference>
<dbReference type="GO" id="GO:0015031">
    <property type="term" value="P:protein transport"/>
    <property type="evidence" value="ECO:0007669"/>
    <property type="project" value="UniProtKB-KW"/>
</dbReference>
<dbReference type="PANTHER" id="PTHR19282">
    <property type="entry name" value="TETRASPANIN"/>
    <property type="match status" value="1"/>
</dbReference>
<evidence type="ECO:0000256" key="17">
    <source>
        <dbReference type="RuleBase" id="RU361218"/>
    </source>
</evidence>
<evidence type="ECO:0000256" key="9">
    <source>
        <dbReference type="ARBA" id="ARBA00022753"/>
    </source>
</evidence>
<evidence type="ECO:0000256" key="10">
    <source>
        <dbReference type="ARBA" id="ARBA00022927"/>
    </source>
</evidence>
<organism evidence="18 19">
    <name type="scientific">Hucho hucho</name>
    <name type="common">huchen</name>
    <dbReference type="NCBI Taxonomy" id="62062"/>
    <lineage>
        <taxon>Eukaryota</taxon>
        <taxon>Metazoa</taxon>
        <taxon>Chordata</taxon>
        <taxon>Craniata</taxon>
        <taxon>Vertebrata</taxon>
        <taxon>Euteleostomi</taxon>
        <taxon>Actinopterygii</taxon>
        <taxon>Neopterygii</taxon>
        <taxon>Teleostei</taxon>
        <taxon>Protacanthopterygii</taxon>
        <taxon>Salmoniformes</taxon>
        <taxon>Salmonidae</taxon>
        <taxon>Salmoninae</taxon>
        <taxon>Hucho</taxon>
    </lineage>
</organism>
<feature type="disulfide bond" evidence="16">
    <location>
        <begin position="178"/>
        <end position="210"/>
    </location>
</feature>
<comment type="similarity">
    <text evidence="6 17">Belongs to the tetraspanin (TM4SF) family.</text>
</comment>
<evidence type="ECO:0000256" key="13">
    <source>
        <dbReference type="ARBA" id="ARBA00023228"/>
    </source>
</evidence>
<keyword evidence="9" id="KW-0967">Endosome</keyword>
<evidence type="ECO:0000256" key="8">
    <source>
        <dbReference type="ARBA" id="ARBA00022692"/>
    </source>
</evidence>
<comment type="function">
    <text evidence="14">Functions as a cell surface receptor for TIMP1 and plays a role in the activation of cellular signaling cascades. Plays a role in the activation of ITGB1 and integrin signaling, leading to the activation of AKT, FAK/PTK2 and MAP kinases. Promotes cell survival, reorganization of the actin cytoskeleton, cell adhesion, spreading and migration, via its role in the activation of AKT and FAK/PTK2. Plays a role in VEGFA signaling via its role in regulating the internalization of KDR/VEGFR2. Plays a role in intracellular vesicular transport processes, and is required for normal trafficking of the PMEL luminal domain that is essential for the development and maturation of melanocytes. Plays a role in the adhesion of leukocytes onto endothelial cells via its role in the regulation of SELP trafficking. May play a role in mast cell degranulation in response to Ms4a2/FceRI stimulation, but not in mast cell degranulation in response to other stimuli.</text>
</comment>
<keyword evidence="12 17" id="KW-0472">Membrane</keyword>
<dbReference type="GO" id="GO:0005886">
    <property type="term" value="C:plasma membrane"/>
    <property type="evidence" value="ECO:0007669"/>
    <property type="project" value="TreeGrafter"/>
</dbReference>
<evidence type="ECO:0000256" key="14">
    <source>
        <dbReference type="ARBA" id="ARBA00043922"/>
    </source>
</evidence>
<keyword evidence="19" id="KW-1185">Reference proteome</keyword>
<feature type="transmembrane region" description="Helical" evidence="17">
    <location>
        <begin position="55"/>
        <end position="75"/>
    </location>
</feature>
<evidence type="ECO:0000256" key="3">
    <source>
        <dbReference type="ARBA" id="ARBA00004223"/>
    </source>
</evidence>
<proteinExistence type="inferred from homology"/>
<keyword evidence="13" id="KW-0458">Lysosome</keyword>
<dbReference type="STRING" id="62062.ENSHHUP00000048927"/>
<feature type="transmembrane region" description="Helical" evidence="17">
    <location>
        <begin position="87"/>
        <end position="108"/>
    </location>
</feature>
<protein>
    <recommendedName>
        <fullName evidence="17">Tetraspanin</fullName>
    </recommendedName>
</protein>
<dbReference type="PANTHER" id="PTHR19282:SF456">
    <property type="entry name" value="CD63 MOLECULE"/>
    <property type="match status" value="1"/>
</dbReference>
<evidence type="ECO:0000313" key="19">
    <source>
        <dbReference type="Proteomes" id="UP000314982"/>
    </source>
</evidence>
<dbReference type="Pfam" id="PF00335">
    <property type="entry name" value="Tetraspanin"/>
    <property type="match status" value="1"/>
</dbReference>
<keyword evidence="10" id="KW-0653">Protein transport</keyword>
<dbReference type="CDD" id="cd03166">
    <property type="entry name" value="CD63_LEL"/>
    <property type="match status" value="1"/>
</dbReference>
<keyword evidence="11 17" id="KW-1133">Transmembrane helix</keyword>
<dbReference type="GeneTree" id="ENSGT00940000156832"/>
<dbReference type="AlphaFoldDB" id="A0A4W5NDE1"/>
<evidence type="ECO:0000256" key="15">
    <source>
        <dbReference type="ARBA" id="ARBA00046382"/>
    </source>
</evidence>
<sequence length="273" mass="29314">MLAGTTVDHRGQCREGGASKTENCFTNFPIHLFPNFNQRLTSLRRLYFSNLKTKLCGLALIVLGVLVQVALHSTVVINNVSASSAPVVLIVVGVIVFFIAFFGCCGAWKESYCMVTMFAILVGLIIVIEIGAAIAGYVFRGKLTVIVHDGLNDMVTKYGNGTAEFKKALDDLQVDLKCCGVTNATDWIGKLGSVKDSVPDSCCINVTAGCGQGAMGDALKIHQTGCETVVEKLLKKNIMWVIIAALVIAFLQIMGIIFACMLMGGIRSGYEVM</sequence>
<dbReference type="Gene3D" id="1.10.1450.10">
    <property type="entry name" value="Tetraspanin"/>
    <property type="match status" value="1"/>
</dbReference>
<reference evidence="18" key="3">
    <citation type="submission" date="2025-09" db="UniProtKB">
        <authorList>
            <consortium name="Ensembl"/>
        </authorList>
    </citation>
    <scope>IDENTIFICATION</scope>
</reference>
<feature type="transmembrane region" description="Helical" evidence="17">
    <location>
        <begin position="238"/>
        <end position="263"/>
    </location>
</feature>
<dbReference type="PIRSF" id="PIRSF002419">
    <property type="entry name" value="Tetraspanin"/>
    <property type="match status" value="1"/>
</dbReference>
<comment type="subunit">
    <text evidence="15">Interacts with TIMP1 and ITGB1 and recruits TIMP1 to ITGB1. Interacts with CD9. Identified in a complex with CD9 and ITGB3. Interacts with PMEL. Interacts with KDR/VEGFR2; identified in a complex with ITGB1 and KDR/VEGFR2 and is required to recruit KDR to ITGB1 complexes. Interacts with SYT7.</text>
</comment>
<dbReference type="PROSITE" id="PS00421">
    <property type="entry name" value="TM4_1"/>
    <property type="match status" value="1"/>
</dbReference>
<evidence type="ECO:0000256" key="6">
    <source>
        <dbReference type="ARBA" id="ARBA00006840"/>
    </source>
</evidence>
<evidence type="ECO:0000256" key="2">
    <source>
        <dbReference type="ARBA" id="ARBA00004155"/>
    </source>
</evidence>
<dbReference type="GO" id="GO:0005771">
    <property type="term" value="C:multivesicular body"/>
    <property type="evidence" value="ECO:0007669"/>
    <property type="project" value="UniProtKB-SubCell"/>
</dbReference>
<dbReference type="PRINTS" id="PR00259">
    <property type="entry name" value="TMFOUR"/>
</dbReference>
<dbReference type="GO" id="GO:0009986">
    <property type="term" value="C:cell surface"/>
    <property type="evidence" value="ECO:0007669"/>
    <property type="project" value="UniProtKB-SubCell"/>
</dbReference>
<evidence type="ECO:0000256" key="12">
    <source>
        <dbReference type="ARBA" id="ARBA00023136"/>
    </source>
</evidence>
<evidence type="ECO:0000256" key="4">
    <source>
        <dbReference type="ARBA" id="ARBA00004241"/>
    </source>
</evidence>
<evidence type="ECO:0000256" key="16">
    <source>
        <dbReference type="PIRSR" id="PIRSR002419-1"/>
    </source>
</evidence>
<evidence type="ECO:0000313" key="18">
    <source>
        <dbReference type="Ensembl" id="ENSHHUP00000048927.1"/>
    </source>
</evidence>
<name>A0A4W5NDE1_9TELE</name>
<accession>A0A4W5NDE1</accession>
<evidence type="ECO:0000256" key="11">
    <source>
        <dbReference type="ARBA" id="ARBA00022989"/>
    </source>
</evidence>
<keyword evidence="16" id="KW-1015">Disulfide bond</keyword>
<dbReference type="InterPro" id="IPR042028">
    <property type="entry name" value="CD63_LEL"/>
</dbReference>
<dbReference type="GO" id="GO:0005765">
    <property type="term" value="C:lysosomal membrane"/>
    <property type="evidence" value="ECO:0007669"/>
    <property type="project" value="UniProtKB-SubCell"/>
</dbReference>
<reference evidence="18" key="2">
    <citation type="submission" date="2025-08" db="UniProtKB">
        <authorList>
            <consortium name="Ensembl"/>
        </authorList>
    </citation>
    <scope>IDENTIFICATION</scope>
</reference>
<dbReference type="Proteomes" id="UP000314982">
    <property type="component" value="Unassembled WGS sequence"/>
</dbReference>
<evidence type="ECO:0000256" key="1">
    <source>
        <dbReference type="ARBA" id="ARBA00004107"/>
    </source>
</evidence>
<dbReference type="InterPro" id="IPR000301">
    <property type="entry name" value="Tetraspanin_animals"/>
</dbReference>
<dbReference type="SUPFAM" id="SSF48652">
    <property type="entry name" value="Tetraspanin"/>
    <property type="match status" value="1"/>
</dbReference>
<reference evidence="19" key="1">
    <citation type="submission" date="2018-06" db="EMBL/GenBank/DDBJ databases">
        <title>Genome assembly of Danube salmon.</title>
        <authorList>
            <person name="Macqueen D.J."/>
            <person name="Gundappa M.K."/>
        </authorList>
    </citation>
    <scope>NUCLEOTIDE SEQUENCE [LARGE SCALE GENOMIC DNA]</scope>
</reference>
<dbReference type="GO" id="GO:0042470">
    <property type="term" value="C:melanosome"/>
    <property type="evidence" value="ECO:0007669"/>
    <property type="project" value="UniProtKB-SubCell"/>
</dbReference>
<comment type="subcellular location">
    <subcellularLocation>
        <location evidence="4">Cell surface</location>
    </subcellularLocation>
    <subcellularLocation>
        <location evidence="5">Endosome</location>
        <location evidence="5">Multivesicular body</location>
    </subcellularLocation>
    <subcellularLocation>
        <location evidence="1">Late endosome membrane</location>
        <topology evidence="1">Multi-pass membrane protein</topology>
    </subcellularLocation>
    <subcellularLocation>
        <location evidence="2">Lysosome membrane</location>
        <topology evidence="2">Multi-pass membrane protein</topology>
    </subcellularLocation>
    <subcellularLocation>
        <location evidence="3">Melanosome</location>
    </subcellularLocation>
    <subcellularLocation>
        <location evidence="17">Membrane</location>
        <topology evidence="17">Multi-pass membrane protein</topology>
    </subcellularLocation>
</comment>
<dbReference type="InterPro" id="IPR008952">
    <property type="entry name" value="Tetraspanin_EC2_sf"/>
</dbReference>
<dbReference type="InterPro" id="IPR018503">
    <property type="entry name" value="Tetraspanin_CS"/>
</dbReference>
<evidence type="ECO:0000256" key="7">
    <source>
        <dbReference type="ARBA" id="ARBA00022448"/>
    </source>
</evidence>
<dbReference type="GO" id="GO:0031902">
    <property type="term" value="C:late endosome membrane"/>
    <property type="evidence" value="ECO:0007669"/>
    <property type="project" value="UniProtKB-SubCell"/>
</dbReference>
<keyword evidence="8 17" id="KW-0812">Transmembrane</keyword>
<dbReference type="InterPro" id="IPR018499">
    <property type="entry name" value="Tetraspanin/Peripherin"/>
</dbReference>
<dbReference type="GO" id="GO:1900746">
    <property type="term" value="P:regulation of vascular endothelial growth factor signaling pathway"/>
    <property type="evidence" value="ECO:0007669"/>
    <property type="project" value="TreeGrafter"/>
</dbReference>
<evidence type="ECO:0000256" key="5">
    <source>
        <dbReference type="ARBA" id="ARBA00004559"/>
    </source>
</evidence>
<feature type="transmembrane region" description="Helical" evidence="17">
    <location>
        <begin position="115"/>
        <end position="139"/>
    </location>
</feature>
<keyword evidence="7" id="KW-0813">Transport</keyword>